<evidence type="ECO:0000313" key="3">
    <source>
        <dbReference type="Proteomes" id="UP000553756"/>
    </source>
</evidence>
<accession>A0ABX1SYQ6</accession>
<proteinExistence type="predicted"/>
<dbReference type="InterPro" id="IPR049790">
    <property type="entry name" value="Rv3655c/TadE"/>
</dbReference>
<dbReference type="Proteomes" id="UP000553756">
    <property type="component" value="Unassembled WGS sequence"/>
</dbReference>
<sequence>MRRAAMTRRARKPSSPCGGGRLAGASVVATRLAAVPSRCKRRFRQVVRKALSCDVGAVTAEFATVLPAVVAVAVLLLCLTRTVAVSISCQDAASAAARAVVAGGGSADPSAAARTVAGQSITVNVSDEAGHVTVVTSCPVVPDPLGVLPTKVEGKAVGVVS</sequence>
<reference evidence="2 3" key="1">
    <citation type="submission" date="2020-02" db="EMBL/GenBank/DDBJ databases">
        <title>Characterization of phylogenetic diversity of novel bifidobacterial species isolated in Czech ZOOs.</title>
        <authorList>
            <person name="Lugli G.A."/>
            <person name="Vera N.B."/>
            <person name="Ventura M."/>
        </authorList>
    </citation>
    <scope>NUCLEOTIDE SEQUENCE [LARGE SCALE GENOMIC DNA]</scope>
    <source>
        <strain evidence="2 3">DSM 109963</strain>
    </source>
</reference>
<name>A0ABX1SYQ6_9BIFI</name>
<dbReference type="NCBIfam" id="NF041390">
    <property type="entry name" value="TadE_Rv3655c"/>
    <property type="match status" value="1"/>
</dbReference>
<evidence type="ECO:0000313" key="2">
    <source>
        <dbReference type="EMBL" id="NMN01931.1"/>
    </source>
</evidence>
<gene>
    <name evidence="2" type="ORF">G1C94_0552</name>
</gene>
<comment type="caution">
    <text evidence="2">The sequence shown here is derived from an EMBL/GenBank/DDBJ whole genome shotgun (WGS) entry which is preliminary data.</text>
</comment>
<dbReference type="EMBL" id="JAAIIJ010000008">
    <property type="protein sequence ID" value="NMN01931.1"/>
    <property type="molecule type" value="Genomic_DNA"/>
</dbReference>
<organism evidence="2 3">
    <name type="scientific">Bifidobacterium panos</name>
    <dbReference type="NCBI Taxonomy" id="2675321"/>
    <lineage>
        <taxon>Bacteria</taxon>
        <taxon>Bacillati</taxon>
        <taxon>Actinomycetota</taxon>
        <taxon>Actinomycetes</taxon>
        <taxon>Bifidobacteriales</taxon>
        <taxon>Bifidobacteriaceae</taxon>
        <taxon>Bifidobacterium</taxon>
    </lineage>
</organism>
<evidence type="ECO:0000259" key="1">
    <source>
        <dbReference type="Pfam" id="PF07811"/>
    </source>
</evidence>
<protein>
    <submittedName>
        <fullName evidence="2">Pilus assembly protein TadE</fullName>
    </submittedName>
</protein>
<dbReference type="Pfam" id="PF07811">
    <property type="entry name" value="TadE"/>
    <property type="match status" value="1"/>
</dbReference>
<feature type="domain" description="TadE-like" evidence="1">
    <location>
        <begin position="56"/>
        <end position="98"/>
    </location>
</feature>
<dbReference type="InterPro" id="IPR012495">
    <property type="entry name" value="TadE-like_dom"/>
</dbReference>
<keyword evidence="3" id="KW-1185">Reference proteome</keyword>